<dbReference type="Proteomes" id="UP000296049">
    <property type="component" value="Unassembled WGS sequence"/>
</dbReference>
<evidence type="ECO:0000313" key="2">
    <source>
        <dbReference type="EMBL" id="EOB03732.1"/>
    </source>
</evidence>
<reference evidence="3" key="1">
    <citation type="journal article" date="2013" name="Nat. Genet.">
        <title>The duck genome and transcriptome provide insight into an avian influenza virus reservoir species.</title>
        <authorList>
            <person name="Huang Y."/>
            <person name="Li Y."/>
            <person name="Burt D.W."/>
            <person name="Chen H."/>
            <person name="Zhang Y."/>
            <person name="Qian W."/>
            <person name="Kim H."/>
            <person name="Gan S."/>
            <person name="Zhao Y."/>
            <person name="Li J."/>
            <person name="Yi K."/>
            <person name="Feng H."/>
            <person name="Zhu P."/>
            <person name="Li B."/>
            <person name="Liu Q."/>
            <person name="Fairley S."/>
            <person name="Magor K.E."/>
            <person name="Du Z."/>
            <person name="Hu X."/>
            <person name="Goodman L."/>
            <person name="Tafer H."/>
            <person name="Vignal A."/>
            <person name="Lee T."/>
            <person name="Kim K.W."/>
            <person name="Sheng Z."/>
            <person name="An Y."/>
            <person name="Searle S."/>
            <person name="Herrero J."/>
            <person name="Groenen M.A."/>
            <person name="Crooijmans R.P."/>
            <person name="Faraut T."/>
            <person name="Cai Q."/>
            <person name="Webster R.G."/>
            <person name="Aldridge J.R."/>
            <person name="Warren W.C."/>
            <person name="Bartschat S."/>
            <person name="Kehr S."/>
            <person name="Marz M."/>
            <person name="Stadler P.F."/>
            <person name="Smith J."/>
            <person name="Kraus R.H."/>
            <person name="Zhao Y."/>
            <person name="Ren L."/>
            <person name="Fei J."/>
            <person name="Morisson M."/>
            <person name="Kaiser P."/>
            <person name="Griffin D.K."/>
            <person name="Rao M."/>
            <person name="Pitel F."/>
            <person name="Wang J."/>
            <person name="Li N."/>
        </authorList>
    </citation>
    <scope>NUCLEOTIDE SEQUENCE [LARGE SCALE GENOMIC DNA]</scope>
</reference>
<feature type="region of interest" description="Disordered" evidence="1">
    <location>
        <begin position="1"/>
        <end position="23"/>
    </location>
</feature>
<name>R0K287_ANAPL</name>
<proteinExistence type="predicted"/>
<dbReference type="AlphaFoldDB" id="R0K287"/>
<accession>R0K287</accession>
<dbReference type="EMBL" id="KB742837">
    <property type="protein sequence ID" value="EOB03732.1"/>
    <property type="molecule type" value="Genomic_DNA"/>
</dbReference>
<protein>
    <submittedName>
        <fullName evidence="2">Uncharacterized protein</fullName>
    </submittedName>
</protein>
<evidence type="ECO:0000313" key="3">
    <source>
        <dbReference type="Proteomes" id="UP000296049"/>
    </source>
</evidence>
<gene>
    <name evidence="2" type="ORF">Anapl_17532</name>
</gene>
<sequence>MGPTPPTTDQRDKPRALASKRYSSSCYFRHRRGPRIGGLHKPTACESSPPIPLPQYKTIAETSNYSWWLPAQPCKKLSFTLWAQPLSPAPGDIPGKWHSLPSTLPPEDVCNNFTKHTSYHCQTPCWHRDAQTWNPPLTRYGLQRKRMESLSLCKSPALTDREAPAVPAVALRALVVRVQLPNGFVFQKGKKGGLFEQFASHAGIIAGEKQGQ</sequence>
<keyword evidence="3" id="KW-1185">Reference proteome</keyword>
<organism evidence="2 3">
    <name type="scientific">Anas platyrhynchos</name>
    <name type="common">Mallard</name>
    <name type="synonym">Anas boschas</name>
    <dbReference type="NCBI Taxonomy" id="8839"/>
    <lineage>
        <taxon>Eukaryota</taxon>
        <taxon>Metazoa</taxon>
        <taxon>Chordata</taxon>
        <taxon>Craniata</taxon>
        <taxon>Vertebrata</taxon>
        <taxon>Euteleostomi</taxon>
        <taxon>Archelosauria</taxon>
        <taxon>Archosauria</taxon>
        <taxon>Dinosauria</taxon>
        <taxon>Saurischia</taxon>
        <taxon>Theropoda</taxon>
        <taxon>Coelurosauria</taxon>
        <taxon>Aves</taxon>
        <taxon>Neognathae</taxon>
        <taxon>Galloanserae</taxon>
        <taxon>Anseriformes</taxon>
        <taxon>Anatidae</taxon>
        <taxon>Anatinae</taxon>
        <taxon>Anas</taxon>
    </lineage>
</organism>
<evidence type="ECO:0000256" key="1">
    <source>
        <dbReference type="SAM" id="MobiDB-lite"/>
    </source>
</evidence>